<proteinExistence type="predicted"/>
<protein>
    <submittedName>
        <fullName evidence="2">Uncharacterized protein</fullName>
    </submittedName>
</protein>
<reference evidence="2 3" key="1">
    <citation type="submission" date="2019-03" db="EMBL/GenBank/DDBJ databases">
        <title>First draft genome of Liparis tanakae, snailfish: a comprehensive survey of snailfish specific genes.</title>
        <authorList>
            <person name="Kim W."/>
            <person name="Song I."/>
            <person name="Jeong J.-H."/>
            <person name="Kim D."/>
            <person name="Kim S."/>
            <person name="Ryu S."/>
            <person name="Song J.Y."/>
            <person name="Lee S.K."/>
        </authorList>
    </citation>
    <scope>NUCLEOTIDE SEQUENCE [LARGE SCALE GENOMIC DNA]</scope>
    <source>
        <tissue evidence="2">Muscle</tissue>
    </source>
</reference>
<evidence type="ECO:0000313" key="2">
    <source>
        <dbReference type="EMBL" id="TNN34085.1"/>
    </source>
</evidence>
<dbReference type="AlphaFoldDB" id="A0A4Z2EYX2"/>
<feature type="compositionally biased region" description="Polar residues" evidence="1">
    <location>
        <begin position="33"/>
        <end position="44"/>
    </location>
</feature>
<sequence length="115" mass="12313">MYSSAVSQPGDVPAETPTDTEPPDPPGRAADPNSANDMLCTSQTLDDEPLTPEVVAPPQAPPTQRSVWRGDAAACNAEGLHRGGLRLMCGAPRCVPGFWTERHNREHTDVLQVAR</sequence>
<accession>A0A4Z2EYX2</accession>
<organism evidence="2 3">
    <name type="scientific">Liparis tanakae</name>
    <name type="common">Tanaka's snailfish</name>
    <dbReference type="NCBI Taxonomy" id="230148"/>
    <lineage>
        <taxon>Eukaryota</taxon>
        <taxon>Metazoa</taxon>
        <taxon>Chordata</taxon>
        <taxon>Craniata</taxon>
        <taxon>Vertebrata</taxon>
        <taxon>Euteleostomi</taxon>
        <taxon>Actinopterygii</taxon>
        <taxon>Neopterygii</taxon>
        <taxon>Teleostei</taxon>
        <taxon>Neoteleostei</taxon>
        <taxon>Acanthomorphata</taxon>
        <taxon>Eupercaria</taxon>
        <taxon>Perciformes</taxon>
        <taxon>Cottioidei</taxon>
        <taxon>Cottales</taxon>
        <taxon>Liparidae</taxon>
        <taxon>Liparis</taxon>
    </lineage>
</organism>
<dbReference type="Proteomes" id="UP000314294">
    <property type="component" value="Unassembled WGS sequence"/>
</dbReference>
<dbReference type="OrthoDB" id="8951080at2759"/>
<evidence type="ECO:0000256" key="1">
    <source>
        <dbReference type="SAM" id="MobiDB-lite"/>
    </source>
</evidence>
<comment type="caution">
    <text evidence="2">The sequence shown here is derived from an EMBL/GenBank/DDBJ whole genome shotgun (WGS) entry which is preliminary data.</text>
</comment>
<feature type="region of interest" description="Disordered" evidence="1">
    <location>
        <begin position="1"/>
        <end position="67"/>
    </location>
</feature>
<evidence type="ECO:0000313" key="3">
    <source>
        <dbReference type="Proteomes" id="UP000314294"/>
    </source>
</evidence>
<dbReference type="EMBL" id="SRLO01002044">
    <property type="protein sequence ID" value="TNN34085.1"/>
    <property type="molecule type" value="Genomic_DNA"/>
</dbReference>
<name>A0A4Z2EYX2_9TELE</name>
<gene>
    <name evidence="2" type="ORF">EYF80_055748</name>
</gene>
<keyword evidence="3" id="KW-1185">Reference proteome</keyword>